<comment type="caution">
    <text evidence="2">The sequence shown here is derived from an EMBL/GenBank/DDBJ whole genome shotgun (WGS) entry which is preliminary data.</text>
</comment>
<dbReference type="Pfam" id="PF07510">
    <property type="entry name" value="GmrSD_C"/>
    <property type="match status" value="1"/>
</dbReference>
<evidence type="ECO:0000313" key="2">
    <source>
        <dbReference type="EMBL" id="KAE9979016.1"/>
    </source>
</evidence>
<sequence length="282" mass="29824">MSTKNGGPAPIPMKFKDERPTKSLPVKLQFAVLDPKATLARVVSVGGSAAEGVCSKEGTIWGKDPDGYLLELVPSSTVKGAVLAGVGYGRSDAAKSAAFFSNNYGRYDAQSSGQSTKVPGIFRPCQPSLGSTYSRYGVDFHGKRPTKSLPLKIVSSAPSIDGLKDTIIANGGSLIKEIPAELRAIVRLVLDPVDGILTESGAAAWTTAQRQAFANDLTNPQLIAVTDNVNQAKSDSGPEDWKPPLASYYCTYARMWVKVKSVYSLTVTSAEKSALVSMLGSC</sequence>
<dbReference type="Proteomes" id="UP000447873">
    <property type="component" value="Unassembled WGS sequence"/>
</dbReference>
<evidence type="ECO:0000313" key="3">
    <source>
        <dbReference type="Proteomes" id="UP000447873"/>
    </source>
</evidence>
<name>A0A8H3Z423_VENIN</name>
<evidence type="ECO:0000259" key="1">
    <source>
        <dbReference type="Pfam" id="PF07510"/>
    </source>
</evidence>
<feature type="domain" description="GmrSD restriction endonucleases C-terminal" evidence="1">
    <location>
        <begin position="200"/>
        <end position="276"/>
    </location>
</feature>
<protein>
    <recommendedName>
        <fullName evidence="1">GmrSD restriction endonucleases C-terminal domain-containing protein</fullName>
    </recommendedName>
</protein>
<gene>
    <name evidence="2" type="ORF">EG328_001145</name>
</gene>
<organism evidence="2 3">
    <name type="scientific">Venturia inaequalis</name>
    <name type="common">Apple scab fungus</name>
    <dbReference type="NCBI Taxonomy" id="5025"/>
    <lineage>
        <taxon>Eukaryota</taxon>
        <taxon>Fungi</taxon>
        <taxon>Dikarya</taxon>
        <taxon>Ascomycota</taxon>
        <taxon>Pezizomycotina</taxon>
        <taxon>Dothideomycetes</taxon>
        <taxon>Pleosporomycetidae</taxon>
        <taxon>Venturiales</taxon>
        <taxon>Venturiaceae</taxon>
        <taxon>Venturia</taxon>
    </lineage>
</organism>
<dbReference type="AlphaFoldDB" id="A0A8H3Z423"/>
<dbReference type="EMBL" id="WNWS01000125">
    <property type="protein sequence ID" value="KAE9979016.1"/>
    <property type="molecule type" value="Genomic_DNA"/>
</dbReference>
<dbReference type="InterPro" id="IPR011089">
    <property type="entry name" value="GmrSD_C"/>
</dbReference>
<dbReference type="PANTHER" id="PTHR24094">
    <property type="entry name" value="SECRETED PROTEIN"/>
    <property type="match status" value="1"/>
</dbReference>
<accession>A0A8H3Z423</accession>
<proteinExistence type="predicted"/>
<reference evidence="2 3" key="1">
    <citation type="submission" date="2018-12" db="EMBL/GenBank/DDBJ databases">
        <title>Venturia inaequalis Genome Resource.</title>
        <authorList>
            <person name="Lichtner F.J."/>
        </authorList>
    </citation>
    <scope>NUCLEOTIDE SEQUENCE [LARGE SCALE GENOMIC DNA]</scope>
    <source>
        <strain evidence="2 3">120213</strain>
    </source>
</reference>
<dbReference type="PANTHER" id="PTHR24094:SF15">
    <property type="entry name" value="AMP-DEPENDENT SYNTHETASE_LIGASE DOMAIN-CONTAINING PROTEIN-RELATED"/>
    <property type="match status" value="1"/>
</dbReference>